<dbReference type="PROSITE" id="PS51332">
    <property type="entry name" value="B12_BINDING"/>
    <property type="match status" value="1"/>
</dbReference>
<evidence type="ECO:0000313" key="3">
    <source>
        <dbReference type="EMBL" id="MBE7368746.1"/>
    </source>
</evidence>
<feature type="domain" description="B12-binding" evidence="2">
    <location>
        <begin position="173"/>
        <end position="298"/>
    </location>
</feature>
<name>A0ABR9S5J0_9BURK</name>
<dbReference type="InterPro" id="IPR000551">
    <property type="entry name" value="MerR-type_HTH_dom"/>
</dbReference>
<dbReference type="InterPro" id="IPR036724">
    <property type="entry name" value="Cobalamin-bd_sf"/>
</dbReference>
<dbReference type="EMBL" id="JADDIV010000004">
    <property type="protein sequence ID" value="MBE7368746.1"/>
    <property type="molecule type" value="Genomic_DNA"/>
</dbReference>
<dbReference type="PROSITE" id="PS50937">
    <property type="entry name" value="HTH_MERR_2"/>
    <property type="match status" value="1"/>
</dbReference>
<dbReference type="InterPro" id="IPR006158">
    <property type="entry name" value="Cobalamin-bd"/>
</dbReference>
<feature type="domain" description="HTH merR-type" evidence="1">
    <location>
        <begin position="1"/>
        <end position="50"/>
    </location>
</feature>
<dbReference type="CDD" id="cd02065">
    <property type="entry name" value="B12-binding_like"/>
    <property type="match status" value="1"/>
</dbReference>
<dbReference type="InterPro" id="IPR009061">
    <property type="entry name" value="DNA-bd_dom_put_sf"/>
</dbReference>
<gene>
    <name evidence="3" type="ORF">IM787_14390</name>
</gene>
<dbReference type="Gene3D" id="3.40.50.280">
    <property type="entry name" value="Cobalamin-binding domain"/>
    <property type="match status" value="1"/>
</dbReference>
<accession>A0ABR9S5J0</accession>
<dbReference type="Gene3D" id="1.10.1240.10">
    <property type="entry name" value="Methionine synthase domain"/>
    <property type="match status" value="1"/>
</dbReference>
<sequence length="301" mass="32320">MPIAAVEQSTGIARATLRIWERRYGFPRPGRDLRGERSYPGEQVEKLRLIAGLMARGHRPGRLVGLDPGQLAALAGPGAANGSARAAAPLIDDPVLAPLREHDTFSLISYIESSIRTLGLAGFICERMPQMNANVGLAWARGDIEVFEEHLYTETVQDLLRREMGRLQPLGHGPRVLLATLPEEVHTLGLLMVQALLALEGCPCTSLGARVPVQQLVKAAGAFGADVVGLSFSASTNPSHVLRGLEQLRGELAPQVAVWAGGSSPVLARHRIAGVQVMPHIRDVLPAVAHWRAGRELRSAS</sequence>
<evidence type="ECO:0000259" key="2">
    <source>
        <dbReference type="PROSITE" id="PS51332"/>
    </source>
</evidence>
<dbReference type="InterPro" id="IPR036594">
    <property type="entry name" value="Meth_synthase_dom"/>
</dbReference>
<dbReference type="Proteomes" id="UP000806285">
    <property type="component" value="Unassembled WGS sequence"/>
</dbReference>
<dbReference type="SUPFAM" id="SSF52242">
    <property type="entry name" value="Cobalamin (vitamin B12)-binding domain"/>
    <property type="match status" value="1"/>
</dbReference>
<dbReference type="Pfam" id="PF02310">
    <property type="entry name" value="B12-binding"/>
    <property type="match status" value="1"/>
</dbReference>
<reference evidence="3 4" key="1">
    <citation type="submission" date="2020-10" db="EMBL/GenBank/DDBJ databases">
        <title>Ramlibacter sp. HM2 16S ribosomal RNA gene Genome sequencing and assembly.</title>
        <authorList>
            <person name="Kang M."/>
        </authorList>
    </citation>
    <scope>NUCLEOTIDE SEQUENCE [LARGE SCALE GENOMIC DNA]</scope>
    <source>
        <strain evidence="3 4">HM2</strain>
    </source>
</reference>
<dbReference type="SUPFAM" id="SSF46955">
    <property type="entry name" value="Putative DNA-binding domain"/>
    <property type="match status" value="1"/>
</dbReference>
<evidence type="ECO:0000259" key="1">
    <source>
        <dbReference type="PROSITE" id="PS50937"/>
    </source>
</evidence>
<evidence type="ECO:0000313" key="4">
    <source>
        <dbReference type="Proteomes" id="UP000806285"/>
    </source>
</evidence>
<proteinExistence type="predicted"/>
<organism evidence="3 4">
    <name type="scientific">Ramlibacter pallidus</name>
    <dbReference type="NCBI Taxonomy" id="2780087"/>
    <lineage>
        <taxon>Bacteria</taxon>
        <taxon>Pseudomonadati</taxon>
        <taxon>Pseudomonadota</taxon>
        <taxon>Betaproteobacteria</taxon>
        <taxon>Burkholderiales</taxon>
        <taxon>Comamonadaceae</taxon>
        <taxon>Ramlibacter</taxon>
    </lineage>
</organism>
<dbReference type="Gene3D" id="1.10.1660.10">
    <property type="match status" value="1"/>
</dbReference>
<dbReference type="CDD" id="cd01104">
    <property type="entry name" value="HTH_MlrA-CarA"/>
    <property type="match status" value="1"/>
</dbReference>
<protein>
    <submittedName>
        <fullName evidence="3">Cobalamin-dependent protein</fullName>
    </submittedName>
</protein>
<comment type="caution">
    <text evidence="3">The sequence shown here is derived from an EMBL/GenBank/DDBJ whole genome shotgun (WGS) entry which is preliminary data.</text>
</comment>
<dbReference type="Pfam" id="PF13411">
    <property type="entry name" value="MerR_1"/>
    <property type="match status" value="1"/>
</dbReference>
<keyword evidence="4" id="KW-1185">Reference proteome</keyword>